<dbReference type="EMBL" id="DVND01000184">
    <property type="protein sequence ID" value="HIU49155.1"/>
    <property type="molecule type" value="Genomic_DNA"/>
</dbReference>
<keyword evidence="1" id="KW-0732">Signal</keyword>
<reference evidence="2" key="2">
    <citation type="journal article" date="2021" name="PeerJ">
        <title>Extensive microbial diversity within the chicken gut microbiome revealed by metagenomics and culture.</title>
        <authorList>
            <person name="Gilroy R."/>
            <person name="Ravi A."/>
            <person name="Getino M."/>
            <person name="Pursley I."/>
            <person name="Horton D.L."/>
            <person name="Alikhan N.F."/>
            <person name="Baker D."/>
            <person name="Gharbi K."/>
            <person name="Hall N."/>
            <person name="Watson M."/>
            <person name="Adriaenssens E.M."/>
            <person name="Foster-Nyarko E."/>
            <person name="Jarju S."/>
            <person name="Secka A."/>
            <person name="Antonio M."/>
            <person name="Oren A."/>
            <person name="Chaudhuri R.R."/>
            <person name="La Ragione R."/>
            <person name="Hildebrand F."/>
            <person name="Pallen M.J."/>
        </authorList>
    </citation>
    <scope>NUCLEOTIDE SEQUENCE</scope>
    <source>
        <strain evidence="2">ChiSjej4B22-9803</strain>
    </source>
</reference>
<accession>A0A9D1LWA0</accession>
<evidence type="ECO:0000313" key="2">
    <source>
        <dbReference type="EMBL" id="HIU49155.1"/>
    </source>
</evidence>
<dbReference type="Proteomes" id="UP000824111">
    <property type="component" value="Unassembled WGS sequence"/>
</dbReference>
<dbReference type="PROSITE" id="PS51257">
    <property type="entry name" value="PROKAR_LIPOPROTEIN"/>
    <property type="match status" value="1"/>
</dbReference>
<comment type="caution">
    <text evidence="2">The sequence shown here is derived from an EMBL/GenBank/DDBJ whole genome shotgun (WGS) entry which is preliminary data.</text>
</comment>
<dbReference type="Pfam" id="PF17957">
    <property type="entry name" value="Big_7"/>
    <property type="match status" value="1"/>
</dbReference>
<feature type="chain" id="PRO_5039513019" evidence="1">
    <location>
        <begin position="26"/>
        <end position="755"/>
    </location>
</feature>
<dbReference type="AlphaFoldDB" id="A0A9D1LWA0"/>
<proteinExistence type="predicted"/>
<name>A0A9D1LWA0_9FIRM</name>
<organism evidence="2 3">
    <name type="scientific">Candidatus Avimonoglobus intestinipullorum</name>
    <dbReference type="NCBI Taxonomy" id="2840699"/>
    <lineage>
        <taxon>Bacteria</taxon>
        <taxon>Bacillati</taxon>
        <taxon>Bacillota</taxon>
        <taxon>Clostridia</taxon>
        <taxon>Eubacteriales</taxon>
        <taxon>Candidatus Avimonoglobus</taxon>
    </lineage>
</organism>
<sequence>MKNRLISLILSLLLAAGMGCIPVLAADTAVITDRDVEFAEISNLGDLVGGIGGLDAEDMSVELSENTDDRSFTFTPYESKTIHTLSFELYPTSDFTSMGFYVRGSIFFFNRRTINAADLNMDTWNEISVRVSVEQTMEIYINGSLRYEMSDQKVNDSNEASLRMAVAGTGTGVRGYMHNPHYTVEMPLPDGYTPPSISIACETEKVTESEAAVISADVSVHERVSSVEFFVDGESVSVDTQAPYELSHIFAPGEYEVYAIVTDNYNSSAQSNTITVNSLADTRPRIETSLVDGESYERSTITAATVTVRMSEATLAEGHLSVDGTRFASLTGTENTIDLSGLSMGAHDISIYAENNLGESAVLELSITVVRTLEAVVYSNTYENSANVGSATNSRGYIRYETINPEFGNSVLLGCDGENDVSLEGPWVSIPLSNCNTRVVLEFDMYVERMDGTMFAMFATAANNRSTLFQLRDSRMYSPDNSQNCAFSDKTWHHVILDLDMKENTYDMHVDGTLGIEAAEIKCPEGSSANWIRMISQLYGVPNNFFALDNMTVTTYSDVPYIYKITSPNGFGDNIVSAKDNTFTAYFNAPLAEVSVYASKFSVAGAEVVDAVYNAADTSITIELAEPLKEGSYQLVTAENLVIGSGELYEEKLYARFQVAYVPITASDAAVSESGVFSAVLNNGGTSACDVYVLMNMYQDNVLTGRSVRRITLRPGENTISQAMEGYSAGATVRAAVWDSIQNPYCILLCENNAS</sequence>
<dbReference type="InterPro" id="IPR013783">
    <property type="entry name" value="Ig-like_fold"/>
</dbReference>
<protein>
    <submittedName>
        <fullName evidence="2">Uncharacterized protein</fullName>
    </submittedName>
</protein>
<dbReference type="Gene3D" id="2.60.40.10">
    <property type="entry name" value="Immunoglobulins"/>
    <property type="match status" value="1"/>
</dbReference>
<feature type="signal peptide" evidence="1">
    <location>
        <begin position="1"/>
        <end position="25"/>
    </location>
</feature>
<dbReference type="Gene3D" id="2.60.120.200">
    <property type="match status" value="1"/>
</dbReference>
<evidence type="ECO:0000256" key="1">
    <source>
        <dbReference type="SAM" id="SignalP"/>
    </source>
</evidence>
<reference evidence="2" key="1">
    <citation type="submission" date="2020-10" db="EMBL/GenBank/DDBJ databases">
        <authorList>
            <person name="Gilroy R."/>
        </authorList>
    </citation>
    <scope>NUCLEOTIDE SEQUENCE</scope>
    <source>
        <strain evidence="2">ChiSjej4B22-9803</strain>
    </source>
</reference>
<gene>
    <name evidence="2" type="ORF">IAB04_07295</name>
</gene>
<evidence type="ECO:0000313" key="3">
    <source>
        <dbReference type="Proteomes" id="UP000824111"/>
    </source>
</evidence>